<dbReference type="GeneID" id="31363286"/>
<dbReference type="InterPro" id="IPR036140">
    <property type="entry name" value="PFN_sf"/>
</dbReference>
<evidence type="ECO:0000313" key="1">
    <source>
        <dbReference type="EMBL" id="EFA79387.1"/>
    </source>
</evidence>
<dbReference type="Gene3D" id="3.30.450.30">
    <property type="entry name" value="Dynein light chain 2a, cytoplasmic"/>
    <property type="match status" value="1"/>
</dbReference>
<accession>D3BH03</accession>
<dbReference type="PANTHER" id="PTHR36780">
    <property type="entry name" value="OS05G0241400 PROTEIN"/>
    <property type="match status" value="1"/>
</dbReference>
<gene>
    <name evidence="1" type="ORF">PPL_07805</name>
</gene>
<name>D3BH03_HETP5</name>
<dbReference type="Proteomes" id="UP000001396">
    <property type="component" value="Unassembled WGS sequence"/>
</dbReference>
<organism evidence="1 2">
    <name type="scientific">Heterostelium pallidum (strain ATCC 26659 / Pp 5 / PN500)</name>
    <name type="common">Cellular slime mold</name>
    <name type="synonym">Polysphondylium pallidum</name>
    <dbReference type="NCBI Taxonomy" id="670386"/>
    <lineage>
        <taxon>Eukaryota</taxon>
        <taxon>Amoebozoa</taxon>
        <taxon>Evosea</taxon>
        <taxon>Eumycetozoa</taxon>
        <taxon>Dictyostelia</taxon>
        <taxon>Acytosteliales</taxon>
        <taxon>Acytosteliaceae</taxon>
        <taxon>Heterostelium</taxon>
    </lineage>
</organism>
<keyword evidence="2" id="KW-1185">Reference proteome</keyword>
<dbReference type="SUPFAM" id="SSF55770">
    <property type="entry name" value="Profilin (actin-binding protein)"/>
    <property type="match status" value="1"/>
</dbReference>
<dbReference type="InParanoid" id="D3BH03"/>
<sequence>MSEGRKKRASATPASPKPNVELMEQLTQISIPIILPPSYKPEAKYEKYVNQLVGKIIMSAALISKIPGPKLKNTLLSQKGLLIKFNETIQICDAIAKNNLHLELVSVSGTKCRLLFKHRSITTNTNYCLQHTNQAYLYKDVITTVKERSYYGVNTNLSVGGGIIIVVLEKVILVALFPASVLPAESIPFVENFVSSTIIS</sequence>
<dbReference type="RefSeq" id="XP_020431508.1">
    <property type="nucleotide sequence ID" value="XM_020578639.1"/>
</dbReference>
<evidence type="ECO:0000313" key="2">
    <source>
        <dbReference type="Proteomes" id="UP000001396"/>
    </source>
</evidence>
<dbReference type="PANTHER" id="PTHR36780:SF1">
    <property type="entry name" value="PROFILIN"/>
    <property type="match status" value="1"/>
</dbReference>
<dbReference type="OMA" id="TESIPYV"/>
<comment type="caution">
    <text evidence="1">The sequence shown here is derived from an EMBL/GenBank/DDBJ whole genome shotgun (WGS) entry which is preliminary data.</text>
</comment>
<dbReference type="AlphaFoldDB" id="D3BH03"/>
<proteinExistence type="predicted"/>
<reference evidence="1 2" key="1">
    <citation type="journal article" date="2011" name="Genome Res.">
        <title>Phylogeny-wide analysis of social amoeba genomes highlights ancient origins for complex intercellular communication.</title>
        <authorList>
            <person name="Heidel A.J."/>
            <person name="Lawal H.M."/>
            <person name="Felder M."/>
            <person name="Schilde C."/>
            <person name="Helps N.R."/>
            <person name="Tunggal B."/>
            <person name="Rivero F."/>
            <person name="John U."/>
            <person name="Schleicher M."/>
            <person name="Eichinger L."/>
            <person name="Platzer M."/>
            <person name="Noegel A.A."/>
            <person name="Schaap P."/>
            <person name="Gloeckner G."/>
        </authorList>
    </citation>
    <scope>NUCLEOTIDE SEQUENCE [LARGE SCALE GENOMIC DNA]</scope>
    <source>
        <strain evidence="2">ATCC 26659 / Pp 5 / PN500</strain>
    </source>
</reference>
<protein>
    <submittedName>
        <fullName evidence="1">Uncharacterized protein</fullName>
    </submittedName>
</protein>
<dbReference type="EMBL" id="ADBJ01000035">
    <property type="protein sequence ID" value="EFA79387.1"/>
    <property type="molecule type" value="Genomic_DNA"/>
</dbReference>